<dbReference type="InterPro" id="IPR050833">
    <property type="entry name" value="Poly_Biosynth_Transport"/>
</dbReference>
<evidence type="ECO:0000313" key="8">
    <source>
        <dbReference type="EMBL" id="MBY6217890.1"/>
    </source>
</evidence>
<dbReference type="AlphaFoldDB" id="A0A9Q3S152"/>
<feature type="transmembrane region" description="Helical" evidence="7">
    <location>
        <begin position="21"/>
        <end position="45"/>
    </location>
</feature>
<dbReference type="PANTHER" id="PTHR30250">
    <property type="entry name" value="PST FAMILY PREDICTED COLANIC ACID TRANSPORTER"/>
    <property type="match status" value="1"/>
</dbReference>
<accession>A0A9Q3S152</accession>
<feature type="transmembrane region" description="Helical" evidence="7">
    <location>
        <begin position="397"/>
        <end position="414"/>
    </location>
</feature>
<dbReference type="Proteomes" id="UP000824927">
    <property type="component" value="Unassembled WGS sequence"/>
</dbReference>
<reference evidence="8" key="1">
    <citation type="submission" date="2021-06" db="EMBL/GenBank/DDBJ databases">
        <title>50 bacteria genomes isolated from Dapeng, Shenzhen, China.</title>
        <authorList>
            <person name="Zheng W."/>
            <person name="Yu S."/>
            <person name="Huang Y."/>
        </authorList>
    </citation>
    <scope>NUCLEOTIDE SEQUENCE</scope>
    <source>
        <strain evidence="8">DP4N28-2</strain>
    </source>
</reference>
<feature type="transmembrane region" description="Helical" evidence="7">
    <location>
        <begin position="300"/>
        <end position="320"/>
    </location>
</feature>
<keyword evidence="4 7" id="KW-0812">Transmembrane</keyword>
<protein>
    <submittedName>
        <fullName evidence="8">Lipopolysaccharide biosynthesis protein</fullName>
    </submittedName>
</protein>
<keyword evidence="6 7" id="KW-0472">Membrane</keyword>
<name>A0A9Q3S152_9SPHN</name>
<organism evidence="8 9">
    <name type="scientific">Qipengyuania aquimaris</name>
    <dbReference type="NCBI Taxonomy" id="255984"/>
    <lineage>
        <taxon>Bacteria</taxon>
        <taxon>Pseudomonadati</taxon>
        <taxon>Pseudomonadota</taxon>
        <taxon>Alphaproteobacteria</taxon>
        <taxon>Sphingomonadales</taxon>
        <taxon>Erythrobacteraceae</taxon>
        <taxon>Qipengyuania</taxon>
    </lineage>
</organism>
<dbReference type="RefSeq" id="WP_222404882.1">
    <property type="nucleotide sequence ID" value="NZ_JAHVKP010000001.1"/>
</dbReference>
<dbReference type="PANTHER" id="PTHR30250:SF10">
    <property type="entry name" value="LIPOPOLYSACCHARIDE BIOSYNTHESIS PROTEIN WZXC"/>
    <property type="match status" value="1"/>
</dbReference>
<dbReference type="GO" id="GO:0005886">
    <property type="term" value="C:plasma membrane"/>
    <property type="evidence" value="ECO:0007669"/>
    <property type="project" value="UniProtKB-SubCell"/>
</dbReference>
<evidence type="ECO:0000256" key="7">
    <source>
        <dbReference type="SAM" id="Phobius"/>
    </source>
</evidence>
<proteinExistence type="inferred from homology"/>
<feature type="transmembrane region" description="Helical" evidence="7">
    <location>
        <begin position="93"/>
        <end position="119"/>
    </location>
</feature>
<evidence type="ECO:0000313" key="9">
    <source>
        <dbReference type="Proteomes" id="UP000824927"/>
    </source>
</evidence>
<keyword evidence="3" id="KW-1003">Cell membrane</keyword>
<evidence type="ECO:0000256" key="4">
    <source>
        <dbReference type="ARBA" id="ARBA00022692"/>
    </source>
</evidence>
<feature type="transmembrane region" description="Helical" evidence="7">
    <location>
        <begin position="125"/>
        <end position="148"/>
    </location>
</feature>
<comment type="subcellular location">
    <subcellularLocation>
        <location evidence="1">Cell membrane</location>
        <topology evidence="1">Multi-pass membrane protein</topology>
    </subcellularLocation>
</comment>
<evidence type="ECO:0000256" key="5">
    <source>
        <dbReference type="ARBA" id="ARBA00022989"/>
    </source>
</evidence>
<sequence length="499" mass="54926">MNNRNTYLLTADLLNDIERRTANGTLISGIGQASFILINLAQIIVLSRLLKPEDFGLIALASTITLFAGIFKDLGLTVATVQAKELDQPTVSAIFFLNLIVGATATILCWASVPIIALLFEDDRIPSIIIAMSLSIFVSCVGGQHQALLQRRMRWVRLQIVRIVPLFFGFSVSVLCSLLLGEPIKYWALVFGNWASTLLGTMLLWALCSWRPSLPIRLRDAGPALSFGINLSIFNIVNFFHRQFDNLLLGWRWGVVELGFYSRAYTLLNLPISMINEPIGSAVRPALCRLQNEAAWSATYLKWLGLVSFVTALAVSLMAINASLVVEIILGPQWVESGLIFSVLLIGAPALAVTNTSGWIYISLAQTDRMFRWSVVGVSMYVAAFLFGLPYGALGVAYAYAIASWLWLPLCIFASTRRAEVSFSQVLFTTAPTTISSGLVAMVAPTLSMPKIGTVLWFAYSGLIVLTLVLCWLLSPNRFRIGDILKSLPRREHPRDGSI</sequence>
<dbReference type="EMBL" id="JAHVKP010000001">
    <property type="protein sequence ID" value="MBY6217890.1"/>
    <property type="molecule type" value="Genomic_DNA"/>
</dbReference>
<dbReference type="Pfam" id="PF13440">
    <property type="entry name" value="Polysacc_synt_3"/>
    <property type="match status" value="1"/>
</dbReference>
<dbReference type="CDD" id="cd13127">
    <property type="entry name" value="MATE_tuaB_like"/>
    <property type="match status" value="1"/>
</dbReference>
<gene>
    <name evidence="8" type="ORF">KUV31_05990</name>
</gene>
<feature type="transmembrane region" description="Helical" evidence="7">
    <location>
        <begin position="340"/>
        <end position="361"/>
    </location>
</feature>
<feature type="transmembrane region" description="Helical" evidence="7">
    <location>
        <begin position="426"/>
        <end position="448"/>
    </location>
</feature>
<feature type="transmembrane region" description="Helical" evidence="7">
    <location>
        <begin position="454"/>
        <end position="474"/>
    </location>
</feature>
<evidence type="ECO:0000256" key="6">
    <source>
        <dbReference type="ARBA" id="ARBA00023136"/>
    </source>
</evidence>
<comment type="caution">
    <text evidence="8">The sequence shown here is derived from an EMBL/GenBank/DDBJ whole genome shotgun (WGS) entry which is preliminary data.</text>
</comment>
<keyword evidence="5 7" id="KW-1133">Transmembrane helix</keyword>
<comment type="similarity">
    <text evidence="2">Belongs to the polysaccharide synthase family.</text>
</comment>
<feature type="transmembrane region" description="Helical" evidence="7">
    <location>
        <begin position="186"/>
        <end position="208"/>
    </location>
</feature>
<evidence type="ECO:0000256" key="1">
    <source>
        <dbReference type="ARBA" id="ARBA00004651"/>
    </source>
</evidence>
<evidence type="ECO:0000256" key="3">
    <source>
        <dbReference type="ARBA" id="ARBA00022475"/>
    </source>
</evidence>
<feature type="transmembrane region" description="Helical" evidence="7">
    <location>
        <begin position="57"/>
        <end position="81"/>
    </location>
</feature>
<feature type="transmembrane region" description="Helical" evidence="7">
    <location>
        <begin position="373"/>
        <end position="391"/>
    </location>
</feature>
<feature type="transmembrane region" description="Helical" evidence="7">
    <location>
        <begin position="160"/>
        <end position="180"/>
    </location>
</feature>
<evidence type="ECO:0000256" key="2">
    <source>
        <dbReference type="ARBA" id="ARBA00007430"/>
    </source>
</evidence>